<feature type="transmembrane region" description="Helical" evidence="1">
    <location>
        <begin position="359"/>
        <end position="386"/>
    </location>
</feature>
<evidence type="ECO:0000256" key="1">
    <source>
        <dbReference type="SAM" id="Phobius"/>
    </source>
</evidence>
<feature type="transmembrane region" description="Helical" evidence="1">
    <location>
        <begin position="20"/>
        <end position="40"/>
    </location>
</feature>
<dbReference type="EMBL" id="JAAFZH010000027">
    <property type="protein sequence ID" value="NDU99258.1"/>
    <property type="molecule type" value="Genomic_DNA"/>
</dbReference>
<feature type="transmembrane region" description="Helical" evidence="1">
    <location>
        <begin position="128"/>
        <end position="149"/>
    </location>
</feature>
<keyword evidence="1" id="KW-0812">Transmembrane</keyword>
<feature type="transmembrane region" description="Helical" evidence="1">
    <location>
        <begin position="185"/>
        <end position="201"/>
    </location>
</feature>
<keyword evidence="3" id="KW-1185">Reference proteome</keyword>
<evidence type="ECO:0000313" key="3">
    <source>
        <dbReference type="Proteomes" id="UP000474175"/>
    </source>
</evidence>
<accession>A0A6L9LKC9</accession>
<feature type="transmembrane region" description="Helical" evidence="1">
    <location>
        <begin position="321"/>
        <end position="339"/>
    </location>
</feature>
<keyword evidence="1" id="KW-1133">Transmembrane helix</keyword>
<dbReference type="AlphaFoldDB" id="A0A6L9LKC9"/>
<sequence length="426" mass="47958">MSWFISMLISLFVLIGLADYPIVATLVACTVLCGYCAFVLSDRIAGFMLLYPVLCLWLAESFTVYTFFEVGDGPAYFAVMETIVPRLATHNYQSLVAIMALAGPKYLNVGFLPTALLPPFFFDNPDSVVYQLMQAYVHVALVSLLLTLTTRWNVIQESYRVPVFLFLLLSPGYLAMLSYPTRHHVTSFAVFLVFIGFEACVRQLTVGRLVTLLVALGLLFFCKAGLLLFVLLYVFFRLYNPAYKLLTVGLGALILGVISYLYDYVRLLYDTRFASETIGVFRDASLGPLMPLYKYVMAIVSPFPYYKYGVVVNTIAYGGNWLLLLLFIPAGTIGLWMLYRMIRNPVKLWAYDQDTRRLFAYGGIMSLSILGGSTGFLMYILIFMPFFAPLFRINDHNVPLVSVLLSLLLLNVAVLLLNGESLFDFL</sequence>
<dbReference type="Proteomes" id="UP000474175">
    <property type="component" value="Unassembled WGS sequence"/>
</dbReference>
<organism evidence="2 3">
    <name type="scientific">Spirosoma terrae</name>
    <dbReference type="NCBI Taxonomy" id="1968276"/>
    <lineage>
        <taxon>Bacteria</taxon>
        <taxon>Pseudomonadati</taxon>
        <taxon>Bacteroidota</taxon>
        <taxon>Cytophagia</taxon>
        <taxon>Cytophagales</taxon>
        <taxon>Cytophagaceae</taxon>
        <taxon>Spirosoma</taxon>
    </lineage>
</organism>
<gene>
    <name evidence="2" type="ORF">GK108_30545</name>
</gene>
<feature type="transmembrane region" description="Helical" evidence="1">
    <location>
        <begin position="47"/>
        <end position="68"/>
    </location>
</feature>
<feature type="transmembrane region" description="Helical" evidence="1">
    <location>
        <begin position="242"/>
        <end position="262"/>
    </location>
</feature>
<name>A0A6L9LKC9_9BACT</name>
<feature type="transmembrane region" description="Helical" evidence="1">
    <location>
        <begin position="213"/>
        <end position="236"/>
    </location>
</feature>
<feature type="transmembrane region" description="Helical" evidence="1">
    <location>
        <begin position="398"/>
        <end position="417"/>
    </location>
</feature>
<proteinExistence type="predicted"/>
<reference evidence="2 3" key="1">
    <citation type="submission" date="2020-02" db="EMBL/GenBank/DDBJ databases">
        <title>Draft genome sequence of two Spirosoma agri KCTC 52727 and Spirosoma terrae KCTC 52035.</title>
        <authorList>
            <person name="Rojas J."/>
            <person name="Ambika Manirajan B."/>
            <person name="Suarez C."/>
            <person name="Ratering S."/>
            <person name="Schnell S."/>
        </authorList>
    </citation>
    <scope>NUCLEOTIDE SEQUENCE [LARGE SCALE GENOMIC DNA]</scope>
    <source>
        <strain evidence="2 3">KCTC 52035</strain>
    </source>
</reference>
<evidence type="ECO:0000313" key="2">
    <source>
        <dbReference type="EMBL" id="NDU99258.1"/>
    </source>
</evidence>
<comment type="caution">
    <text evidence="2">The sequence shown here is derived from an EMBL/GenBank/DDBJ whole genome shotgun (WGS) entry which is preliminary data.</text>
</comment>
<dbReference type="RefSeq" id="WP_163955391.1">
    <property type="nucleotide sequence ID" value="NZ_JAAFZH010000027.1"/>
</dbReference>
<keyword evidence="1" id="KW-0472">Membrane</keyword>
<feature type="transmembrane region" description="Helical" evidence="1">
    <location>
        <begin position="161"/>
        <end position="179"/>
    </location>
</feature>
<protein>
    <submittedName>
        <fullName evidence="2">Uncharacterized protein</fullName>
    </submittedName>
</protein>